<proteinExistence type="predicted"/>
<evidence type="ECO:0000313" key="2">
    <source>
        <dbReference type="EMBL" id="GAT15889.1"/>
    </source>
</evidence>
<accession>A0A100XFT2</accession>
<name>A0A100XFT2_MYCTH</name>
<dbReference type="OMA" id="DNTTGAK"/>
<reference evidence="3" key="2">
    <citation type="submission" date="2016-02" db="EMBL/GenBank/DDBJ databases">
        <title>Draft genome sequence of five rapidly growing Mycobacterium species.</title>
        <authorList>
            <person name="Katahira K."/>
            <person name="Gotou Y."/>
            <person name="Iida K."/>
            <person name="Ogura Y."/>
            <person name="Hayashi T."/>
        </authorList>
    </citation>
    <scope>NUCLEOTIDE SEQUENCE [LARGE SCALE GENOMIC DNA]</scope>
    <source>
        <strain evidence="3">JCM6362</strain>
    </source>
</reference>
<organism evidence="2 3">
    <name type="scientific">Mycolicibacterium thermoresistibile</name>
    <name type="common">Mycobacterium thermoresistibile</name>
    <dbReference type="NCBI Taxonomy" id="1797"/>
    <lineage>
        <taxon>Bacteria</taxon>
        <taxon>Bacillati</taxon>
        <taxon>Actinomycetota</taxon>
        <taxon>Actinomycetes</taxon>
        <taxon>Mycobacteriales</taxon>
        <taxon>Mycobacteriaceae</taxon>
        <taxon>Mycolicibacterium</taxon>
    </lineage>
</organism>
<dbReference type="Proteomes" id="UP000069654">
    <property type="component" value="Unassembled WGS sequence"/>
</dbReference>
<dbReference type="EMBL" id="BCTB01000020">
    <property type="protein sequence ID" value="GAT15889.1"/>
    <property type="molecule type" value="Genomic_DNA"/>
</dbReference>
<protein>
    <submittedName>
        <fullName evidence="2">Uncharacterized protein</fullName>
    </submittedName>
</protein>
<dbReference type="GO" id="GO:0009306">
    <property type="term" value="P:protein secretion"/>
    <property type="evidence" value="ECO:0007669"/>
    <property type="project" value="InterPro"/>
</dbReference>
<feature type="region of interest" description="Disordered" evidence="1">
    <location>
        <begin position="20"/>
        <end position="42"/>
    </location>
</feature>
<dbReference type="Pfam" id="PF10824">
    <property type="entry name" value="T7SS_ESX_EspC"/>
    <property type="match status" value="1"/>
</dbReference>
<dbReference type="STRING" id="1797.RMCT_2859"/>
<dbReference type="RefSeq" id="WP_003925019.1">
    <property type="nucleotide sequence ID" value="NZ_BCTB01000020.1"/>
</dbReference>
<evidence type="ECO:0000313" key="3">
    <source>
        <dbReference type="Proteomes" id="UP000069654"/>
    </source>
</evidence>
<feature type="region of interest" description="Disordered" evidence="1">
    <location>
        <begin position="204"/>
        <end position="272"/>
    </location>
</feature>
<dbReference type="InterPro" id="IPR022536">
    <property type="entry name" value="EspC"/>
</dbReference>
<sequence>MSGNVFVQPEGLQTFSQTHSGIAGALPQSSAEATPGPVETSHGPIAAAANAALRNALSSRGGTVQATTTSAATISELLHRAARAYQEGDLRSAEELRAAANAIADGTGAGGAGPAGAPGAGVSGVPGAGVSGPGAAGGADTMGQMLGQIGGQVGQLAGMAMAPLQGLAQVPQQVMQGIQQAVQTATGAAGMAAGADAAGLEEAALDGERATGAPEHAERPEGQREQAAGAQRDAPPVSPLPGAQAGPDSGPENTAAPDPAGSTRAQIRPPVH</sequence>
<dbReference type="AlphaFoldDB" id="A0A100XFT2"/>
<reference evidence="2 3" key="1">
    <citation type="journal article" date="2016" name="Genome Announc.">
        <title>Draft Genome Sequences of Five Rapidly Growing Mycobacterium Species, M. thermoresistibile, M. fortuitum subsp. acetamidolyticum, M. canariasense, M. brisbanense, and M. novocastrense.</title>
        <authorList>
            <person name="Katahira K."/>
            <person name="Ogura Y."/>
            <person name="Gotoh Y."/>
            <person name="Hayashi T."/>
        </authorList>
    </citation>
    <scope>NUCLEOTIDE SEQUENCE [LARGE SCALE GENOMIC DNA]</scope>
    <source>
        <strain evidence="2 3">JCM6362</strain>
    </source>
</reference>
<evidence type="ECO:0000256" key="1">
    <source>
        <dbReference type="SAM" id="MobiDB-lite"/>
    </source>
</evidence>
<gene>
    <name evidence="2" type="ORF">RMCT_2859</name>
</gene>
<feature type="compositionally biased region" description="Basic and acidic residues" evidence="1">
    <location>
        <begin position="215"/>
        <end position="224"/>
    </location>
</feature>
<comment type="caution">
    <text evidence="2">The sequence shown here is derived from an EMBL/GenBank/DDBJ whole genome shotgun (WGS) entry which is preliminary data.</text>
</comment>